<dbReference type="EMBL" id="JABSTV010001253">
    <property type="protein sequence ID" value="KAH7943876.1"/>
    <property type="molecule type" value="Genomic_DNA"/>
</dbReference>
<name>A0A9D4PIM7_RHISA</name>
<evidence type="ECO:0000313" key="1">
    <source>
        <dbReference type="EMBL" id="KAH7943876.1"/>
    </source>
</evidence>
<proteinExistence type="predicted"/>
<gene>
    <name evidence="1" type="ORF">HPB52_012142</name>
</gene>
<evidence type="ECO:0000313" key="2">
    <source>
        <dbReference type="Proteomes" id="UP000821837"/>
    </source>
</evidence>
<sequence length="80" mass="9039">MRTISGLRRAAPEEPIGLRAAALGSSLTVRPIQESQQIQDVEYIQKIPGYWEIPDGRKIQEIQVIQQVRELQEALGDQEV</sequence>
<comment type="caution">
    <text evidence="1">The sequence shown here is derived from an EMBL/GenBank/DDBJ whole genome shotgun (WGS) entry which is preliminary data.</text>
</comment>
<dbReference type="Proteomes" id="UP000821837">
    <property type="component" value="Unassembled WGS sequence"/>
</dbReference>
<reference evidence="1" key="2">
    <citation type="submission" date="2021-09" db="EMBL/GenBank/DDBJ databases">
        <authorList>
            <person name="Jia N."/>
            <person name="Wang J."/>
            <person name="Shi W."/>
            <person name="Du L."/>
            <person name="Sun Y."/>
            <person name="Zhan W."/>
            <person name="Jiang J."/>
            <person name="Wang Q."/>
            <person name="Zhang B."/>
            <person name="Ji P."/>
            <person name="Sakyi L.B."/>
            <person name="Cui X."/>
            <person name="Yuan T."/>
            <person name="Jiang B."/>
            <person name="Yang W."/>
            <person name="Lam T.T.-Y."/>
            <person name="Chang Q."/>
            <person name="Ding S."/>
            <person name="Wang X."/>
            <person name="Zhu J."/>
            <person name="Ruan X."/>
            <person name="Zhao L."/>
            <person name="Wei J."/>
            <person name="Que T."/>
            <person name="Du C."/>
            <person name="Cheng J."/>
            <person name="Dai P."/>
            <person name="Han X."/>
            <person name="Huang E."/>
            <person name="Gao Y."/>
            <person name="Liu J."/>
            <person name="Shao H."/>
            <person name="Ye R."/>
            <person name="Li L."/>
            <person name="Wei W."/>
            <person name="Wang X."/>
            <person name="Wang C."/>
            <person name="Huo Q."/>
            <person name="Li W."/>
            <person name="Guo W."/>
            <person name="Chen H."/>
            <person name="Chen S."/>
            <person name="Zhou L."/>
            <person name="Zhou L."/>
            <person name="Ni X."/>
            <person name="Tian J."/>
            <person name="Zhou Y."/>
            <person name="Sheng Y."/>
            <person name="Liu T."/>
            <person name="Pan Y."/>
            <person name="Xia L."/>
            <person name="Li J."/>
            <person name="Zhao F."/>
            <person name="Cao W."/>
        </authorList>
    </citation>
    <scope>NUCLEOTIDE SEQUENCE</scope>
    <source>
        <strain evidence="1">Rsan-2018</strain>
        <tissue evidence="1">Larvae</tissue>
    </source>
</reference>
<organism evidence="1 2">
    <name type="scientific">Rhipicephalus sanguineus</name>
    <name type="common">Brown dog tick</name>
    <name type="synonym">Ixodes sanguineus</name>
    <dbReference type="NCBI Taxonomy" id="34632"/>
    <lineage>
        <taxon>Eukaryota</taxon>
        <taxon>Metazoa</taxon>
        <taxon>Ecdysozoa</taxon>
        <taxon>Arthropoda</taxon>
        <taxon>Chelicerata</taxon>
        <taxon>Arachnida</taxon>
        <taxon>Acari</taxon>
        <taxon>Parasitiformes</taxon>
        <taxon>Ixodida</taxon>
        <taxon>Ixodoidea</taxon>
        <taxon>Ixodidae</taxon>
        <taxon>Rhipicephalinae</taxon>
        <taxon>Rhipicephalus</taxon>
        <taxon>Rhipicephalus</taxon>
    </lineage>
</organism>
<dbReference type="AlphaFoldDB" id="A0A9D4PIM7"/>
<accession>A0A9D4PIM7</accession>
<reference evidence="1" key="1">
    <citation type="journal article" date="2020" name="Cell">
        <title>Large-Scale Comparative Analyses of Tick Genomes Elucidate Their Genetic Diversity and Vector Capacities.</title>
        <authorList>
            <consortium name="Tick Genome and Microbiome Consortium (TIGMIC)"/>
            <person name="Jia N."/>
            <person name="Wang J."/>
            <person name="Shi W."/>
            <person name="Du L."/>
            <person name="Sun Y."/>
            <person name="Zhan W."/>
            <person name="Jiang J.F."/>
            <person name="Wang Q."/>
            <person name="Zhang B."/>
            <person name="Ji P."/>
            <person name="Bell-Sakyi L."/>
            <person name="Cui X.M."/>
            <person name="Yuan T.T."/>
            <person name="Jiang B.G."/>
            <person name="Yang W.F."/>
            <person name="Lam T.T."/>
            <person name="Chang Q.C."/>
            <person name="Ding S.J."/>
            <person name="Wang X.J."/>
            <person name="Zhu J.G."/>
            <person name="Ruan X.D."/>
            <person name="Zhao L."/>
            <person name="Wei J.T."/>
            <person name="Ye R.Z."/>
            <person name="Que T.C."/>
            <person name="Du C.H."/>
            <person name="Zhou Y.H."/>
            <person name="Cheng J.X."/>
            <person name="Dai P.F."/>
            <person name="Guo W.B."/>
            <person name="Han X.H."/>
            <person name="Huang E.J."/>
            <person name="Li L.F."/>
            <person name="Wei W."/>
            <person name="Gao Y.C."/>
            <person name="Liu J.Z."/>
            <person name="Shao H.Z."/>
            <person name="Wang X."/>
            <person name="Wang C.C."/>
            <person name="Yang T.C."/>
            <person name="Huo Q.B."/>
            <person name="Li W."/>
            <person name="Chen H.Y."/>
            <person name="Chen S.E."/>
            <person name="Zhou L.G."/>
            <person name="Ni X.B."/>
            <person name="Tian J.H."/>
            <person name="Sheng Y."/>
            <person name="Liu T."/>
            <person name="Pan Y.S."/>
            <person name="Xia L.Y."/>
            <person name="Li J."/>
            <person name="Zhao F."/>
            <person name="Cao W.C."/>
        </authorList>
    </citation>
    <scope>NUCLEOTIDE SEQUENCE</scope>
    <source>
        <strain evidence="1">Rsan-2018</strain>
    </source>
</reference>
<protein>
    <submittedName>
        <fullName evidence="1">Uncharacterized protein</fullName>
    </submittedName>
</protein>
<keyword evidence="2" id="KW-1185">Reference proteome</keyword>